<feature type="domain" description="Thymidylate synthase/dCMP hydroxymethylase" evidence="5">
    <location>
        <begin position="15"/>
        <end position="302"/>
    </location>
</feature>
<dbReference type="EC" id="2.1.1.45" evidence="2"/>
<dbReference type="EMBL" id="MG967618">
    <property type="protein sequence ID" value="AXY83219.1"/>
    <property type="molecule type" value="Genomic_DNA"/>
</dbReference>
<dbReference type="PRINTS" id="PR00108">
    <property type="entry name" value="THYMDSNTHASE"/>
</dbReference>
<dbReference type="InterPro" id="IPR023451">
    <property type="entry name" value="Thymidate_synth/dCMP_Mease_dom"/>
</dbReference>
<dbReference type="NCBIfam" id="TIGR03284">
    <property type="entry name" value="thym_sym"/>
    <property type="match status" value="1"/>
</dbReference>
<sequence length="312" mass="37058">MTTHYDRLYEEQFWQILKEGCPTIGQDVRTRWNDNGVKTPAHTIEYLNKQLRFESGGVPILTSKYVFWKLAIKEMFWIWVWKSNIVDDLRKLNGTDKTVWSEWELIDGTIGKAYGWQLGNKFRKVKETDLLIEMIDNDELMHPKVSNKKGYWELDQVDYLLYTLKSNPTSRRIKTTLWCVEDLDDMSLEPCVYETHWQTQRGELHLTVNVRSNDLGLGQPFNVFQYYVLQCMVAQVTGLKVGSLVFNIDNVHVYDRHIMPMLQQMQNETYRTPELWIDPKVTNFYDFTPDSFKLRFYDDEVKLPRVKLQVAE</sequence>
<gene>
    <name evidence="6" type="ORF">vBBBak10_058</name>
</gene>
<keyword evidence="7" id="KW-1185">Reference proteome</keyword>
<dbReference type="InterPro" id="IPR036926">
    <property type="entry name" value="Thymidate_synth/dCMP_Mease_sf"/>
</dbReference>
<accession>A0A385IK48</accession>
<keyword evidence="3" id="KW-0489">Methyltransferase</keyword>
<evidence type="ECO:0000256" key="4">
    <source>
        <dbReference type="ARBA" id="ARBA00022679"/>
    </source>
</evidence>
<comment type="similarity">
    <text evidence="1">Belongs to the thymidylate synthase family.</text>
</comment>
<dbReference type="CDD" id="cd00351">
    <property type="entry name" value="TS_Pyrimidine_HMase"/>
    <property type="match status" value="1"/>
</dbReference>
<proteinExistence type="inferred from homology"/>
<dbReference type="GO" id="GO:0006231">
    <property type="term" value="P:dTMP biosynthetic process"/>
    <property type="evidence" value="ECO:0007669"/>
    <property type="project" value="InterPro"/>
</dbReference>
<reference evidence="6 7" key="1">
    <citation type="submission" date="2018-02" db="EMBL/GenBank/DDBJ databases">
        <title>Genomic characterization of three novel Basilisk-like phages infecting Bacillus anthracis.</title>
        <authorList>
            <person name="Farlow J."/>
            <person name="Bolkvadze D."/>
            <person name="Leshkasheli L."/>
            <person name="Kusradze I."/>
            <person name="Kotorashvili A."/>
            <person name="Kotaria N."/>
            <person name="Balarjishvili N."/>
            <person name="Kvachadze L."/>
            <person name="Nikolich M."/>
            <person name="Kutateladze M."/>
        </authorList>
    </citation>
    <scope>NUCLEOTIDE SEQUENCE [LARGE SCALE GENOMIC DNA]</scope>
</reference>
<dbReference type="GO" id="GO:0032259">
    <property type="term" value="P:methylation"/>
    <property type="evidence" value="ECO:0007669"/>
    <property type="project" value="UniProtKB-KW"/>
</dbReference>
<dbReference type="PANTHER" id="PTHR11548:SF1">
    <property type="entry name" value="THYMIDYLATE SYNTHASE 1"/>
    <property type="match status" value="1"/>
</dbReference>
<dbReference type="PANTHER" id="PTHR11548">
    <property type="entry name" value="THYMIDYLATE SYNTHASE 1"/>
    <property type="match status" value="1"/>
</dbReference>
<dbReference type="SUPFAM" id="SSF55831">
    <property type="entry name" value="Thymidylate synthase/dCMP hydroxymethylase"/>
    <property type="match status" value="1"/>
</dbReference>
<evidence type="ECO:0000313" key="7">
    <source>
        <dbReference type="Proteomes" id="UP000262714"/>
    </source>
</evidence>
<evidence type="ECO:0000256" key="3">
    <source>
        <dbReference type="ARBA" id="ARBA00022603"/>
    </source>
</evidence>
<dbReference type="GO" id="GO:0004799">
    <property type="term" value="F:thymidylate synthase activity"/>
    <property type="evidence" value="ECO:0007669"/>
    <property type="project" value="UniProtKB-EC"/>
</dbReference>
<protein>
    <recommendedName>
        <fullName evidence="2">thymidylate synthase</fullName>
        <ecNumber evidence="2">2.1.1.45</ecNumber>
    </recommendedName>
</protein>
<dbReference type="Pfam" id="PF00303">
    <property type="entry name" value="Thymidylat_synt"/>
    <property type="match status" value="1"/>
</dbReference>
<evidence type="ECO:0000256" key="2">
    <source>
        <dbReference type="ARBA" id="ARBA00011947"/>
    </source>
</evidence>
<dbReference type="Gene3D" id="3.30.572.10">
    <property type="entry name" value="Thymidylate synthase/dCMP hydroxymethylase domain"/>
    <property type="match status" value="1"/>
</dbReference>
<dbReference type="InterPro" id="IPR000398">
    <property type="entry name" value="Thymidylate_synthase"/>
</dbReference>
<keyword evidence="4" id="KW-0808">Transferase</keyword>
<organism evidence="6 7">
    <name type="scientific">Bacillus phage v_B-Bak10</name>
    <dbReference type="NCBI Taxonomy" id="2094736"/>
    <lineage>
        <taxon>Viruses</taxon>
        <taxon>Duplodnaviria</taxon>
        <taxon>Heunggongvirae</taxon>
        <taxon>Uroviricota</taxon>
        <taxon>Caudoviricetes</taxon>
        <taxon>Sejongvirinae</taxon>
        <taxon>Basiliskvirus</taxon>
        <taxon>Basiliskvirus bak10</taxon>
    </lineage>
</organism>
<dbReference type="InterPro" id="IPR045097">
    <property type="entry name" value="Thymidate_synth/dCMP_Mease"/>
</dbReference>
<dbReference type="Proteomes" id="UP000262714">
    <property type="component" value="Segment"/>
</dbReference>
<name>A0A385IK48_9CAUD</name>
<evidence type="ECO:0000259" key="5">
    <source>
        <dbReference type="Pfam" id="PF00303"/>
    </source>
</evidence>
<evidence type="ECO:0000256" key="1">
    <source>
        <dbReference type="ARBA" id="ARBA00009972"/>
    </source>
</evidence>
<evidence type="ECO:0000313" key="6">
    <source>
        <dbReference type="EMBL" id="AXY83219.1"/>
    </source>
</evidence>
<dbReference type="HAMAP" id="MF_00008">
    <property type="entry name" value="Thymidy_synth_bact"/>
    <property type="match status" value="1"/>
</dbReference>